<evidence type="ECO:0000256" key="3">
    <source>
        <dbReference type="ARBA" id="ARBA00022473"/>
    </source>
</evidence>
<name>A0A9D5HJN0_9LILI</name>
<feature type="region of interest" description="Disordered" evidence="6">
    <location>
        <begin position="108"/>
        <end position="144"/>
    </location>
</feature>
<evidence type="ECO:0000256" key="4">
    <source>
        <dbReference type="ARBA" id="ARBA00023242"/>
    </source>
</evidence>
<reference evidence="8" key="1">
    <citation type="submission" date="2021-03" db="EMBL/GenBank/DDBJ databases">
        <authorList>
            <person name="Li Z."/>
            <person name="Yang C."/>
        </authorList>
    </citation>
    <scope>NUCLEOTIDE SEQUENCE</scope>
    <source>
        <strain evidence="8">Dzin_1.0</strain>
        <tissue evidence="8">Leaf</tissue>
    </source>
</reference>
<dbReference type="InterPro" id="IPR004883">
    <property type="entry name" value="LOB"/>
</dbReference>
<dbReference type="PROSITE" id="PS50891">
    <property type="entry name" value="LOB"/>
    <property type="match status" value="1"/>
</dbReference>
<keyword evidence="5" id="KW-0175">Coiled coil</keyword>
<dbReference type="AlphaFoldDB" id="A0A9D5HJN0"/>
<evidence type="ECO:0000313" key="9">
    <source>
        <dbReference type="Proteomes" id="UP001085076"/>
    </source>
</evidence>
<comment type="caution">
    <text evidence="8">The sequence shown here is derived from an EMBL/GenBank/DDBJ whole genome shotgun (WGS) entry which is preliminary data.</text>
</comment>
<comment type="similarity">
    <text evidence="2">Belongs to the LOB domain-containing protein family.</text>
</comment>
<evidence type="ECO:0000313" key="8">
    <source>
        <dbReference type="EMBL" id="KAJ0978828.1"/>
    </source>
</evidence>
<feature type="domain" description="LOB" evidence="7">
    <location>
        <begin position="219"/>
        <end position="320"/>
    </location>
</feature>
<dbReference type="Pfam" id="PF03195">
    <property type="entry name" value="LOB"/>
    <property type="match status" value="1"/>
</dbReference>
<dbReference type="PANTHER" id="PTHR31301:SF83">
    <property type="entry name" value="PROTEIN ASYMMETRIC LEAVES 2"/>
    <property type="match status" value="1"/>
</dbReference>
<gene>
    <name evidence="8" type="ORF">J5N97_014302</name>
</gene>
<feature type="coiled-coil region" evidence="5">
    <location>
        <begin position="292"/>
        <end position="319"/>
    </location>
</feature>
<organism evidence="8 9">
    <name type="scientific">Dioscorea zingiberensis</name>
    <dbReference type="NCBI Taxonomy" id="325984"/>
    <lineage>
        <taxon>Eukaryota</taxon>
        <taxon>Viridiplantae</taxon>
        <taxon>Streptophyta</taxon>
        <taxon>Embryophyta</taxon>
        <taxon>Tracheophyta</taxon>
        <taxon>Spermatophyta</taxon>
        <taxon>Magnoliopsida</taxon>
        <taxon>Liliopsida</taxon>
        <taxon>Dioscoreales</taxon>
        <taxon>Dioscoreaceae</taxon>
        <taxon>Dioscorea</taxon>
    </lineage>
</organism>
<dbReference type="Proteomes" id="UP001085076">
    <property type="component" value="Miscellaneous, Linkage group lg03"/>
</dbReference>
<protein>
    <recommendedName>
        <fullName evidence="7">LOB domain-containing protein</fullName>
    </recommendedName>
</protein>
<evidence type="ECO:0000256" key="6">
    <source>
        <dbReference type="SAM" id="MobiDB-lite"/>
    </source>
</evidence>
<comment type="subcellular location">
    <subcellularLocation>
        <location evidence="1">Nucleus</location>
    </subcellularLocation>
</comment>
<proteinExistence type="inferred from homology"/>
<evidence type="ECO:0000259" key="7">
    <source>
        <dbReference type="PROSITE" id="PS50891"/>
    </source>
</evidence>
<evidence type="ECO:0000256" key="5">
    <source>
        <dbReference type="SAM" id="Coils"/>
    </source>
</evidence>
<evidence type="ECO:0000256" key="2">
    <source>
        <dbReference type="ARBA" id="ARBA00005474"/>
    </source>
</evidence>
<keyword evidence="9" id="KW-1185">Reference proteome</keyword>
<reference evidence="8" key="2">
    <citation type="journal article" date="2022" name="Hortic Res">
        <title>The genome of Dioscorea zingiberensis sheds light on the biosynthesis, origin and evolution of the medicinally important diosgenin saponins.</title>
        <authorList>
            <person name="Li Y."/>
            <person name="Tan C."/>
            <person name="Li Z."/>
            <person name="Guo J."/>
            <person name="Li S."/>
            <person name="Chen X."/>
            <person name="Wang C."/>
            <person name="Dai X."/>
            <person name="Yang H."/>
            <person name="Song W."/>
            <person name="Hou L."/>
            <person name="Xu J."/>
            <person name="Tong Z."/>
            <person name="Xu A."/>
            <person name="Yuan X."/>
            <person name="Wang W."/>
            <person name="Yang Q."/>
            <person name="Chen L."/>
            <person name="Sun Z."/>
            <person name="Wang K."/>
            <person name="Pan B."/>
            <person name="Chen J."/>
            <person name="Bao Y."/>
            <person name="Liu F."/>
            <person name="Qi X."/>
            <person name="Gang D.R."/>
            <person name="Wen J."/>
            <person name="Li J."/>
        </authorList>
    </citation>
    <scope>NUCLEOTIDE SEQUENCE</scope>
    <source>
        <strain evidence="8">Dzin_1.0</strain>
    </source>
</reference>
<accession>A0A9D5HJN0</accession>
<keyword evidence="4" id="KW-0539">Nucleus</keyword>
<dbReference type="EMBL" id="JAGGNH010000003">
    <property type="protein sequence ID" value="KAJ0978828.1"/>
    <property type="molecule type" value="Genomic_DNA"/>
</dbReference>
<keyword evidence="3" id="KW-0217">Developmental protein</keyword>
<dbReference type="PANTHER" id="PTHR31301">
    <property type="entry name" value="LOB DOMAIN-CONTAINING PROTEIN 4-RELATED"/>
    <property type="match status" value="1"/>
</dbReference>
<evidence type="ECO:0000256" key="1">
    <source>
        <dbReference type="ARBA" id="ARBA00004123"/>
    </source>
</evidence>
<sequence>MPSEETSSYIVGLLPGPDSSDCFDDRVDGAVTVVPTGFSTGSVCMNWSLVVSPPSRTSARHLSSPMQIPFTGLRTCGPGERCFSVQTCFPFASLVARLSCTSSESFGLGRGTSTGGRTSARRGRTGRSSGSSLHGSGASPHSRSTVKVYFRKSMLTLIIAGRSCPRRSNVKLDIIHLYVAAQSTQNINGCGLIRTTLGPRSMLKMQHGAEGDSMDGRRRSCGHCSFTKQKCLPECSFAHFFPPDKREDYAAIHNFFGPKCISYIVNNVEESLRVVAINNLVYEAKAWINNPVHGCMAEVNMLKEEIKELRLEVYRLRRQEQVELLEHDDEQEYPQQQQQLEQVELLEHDDQQQQQQELNHHGCMDEIKMLKVQIEELWLEIHGLQQQLQQVQQQQQQ</sequence>
<feature type="compositionally biased region" description="Low complexity" evidence="6">
    <location>
        <begin position="126"/>
        <end position="139"/>
    </location>
</feature>
<dbReference type="GO" id="GO:0005634">
    <property type="term" value="C:nucleus"/>
    <property type="evidence" value="ECO:0007669"/>
    <property type="project" value="UniProtKB-SubCell"/>
</dbReference>